<reference evidence="4" key="1">
    <citation type="submission" date="2020-11" db="EMBL/GenBank/DDBJ databases">
        <authorList>
            <person name="Tran Van P."/>
        </authorList>
    </citation>
    <scope>NUCLEOTIDE SEQUENCE</scope>
</reference>
<protein>
    <submittedName>
        <fullName evidence="4">Uncharacterized protein</fullName>
    </submittedName>
</protein>
<name>A0A7R9PUV9_9ACAR</name>
<dbReference type="EMBL" id="CAJPIZ010000345">
    <property type="protein sequence ID" value="CAG2101199.1"/>
    <property type="molecule type" value="Genomic_DNA"/>
</dbReference>
<feature type="region of interest" description="Disordered" evidence="1">
    <location>
        <begin position="239"/>
        <end position="313"/>
    </location>
</feature>
<keyword evidence="3" id="KW-0732">Signal</keyword>
<accession>A0A7R9PUV9</accession>
<dbReference type="Proteomes" id="UP000759131">
    <property type="component" value="Unassembled WGS sequence"/>
</dbReference>
<feature type="signal peptide" evidence="3">
    <location>
        <begin position="1"/>
        <end position="23"/>
    </location>
</feature>
<sequence length="787" mass="89867">MSKHNRVISISLTLATLWTLSNGYYWPEYQPYGHHQRNNHPDHNNHQAHYHVRSFSNMMAPDDDQMLEAQYGMALGIKARTRSRSRARLDVDQHRDERGNLIHQTALNRDYERDTQLELSLEFDLPEWYVRYANEKWGHRGLRWLREHLSFVKKQQQQGGGPLSTPLTPPPESQLPPDHPNRVKWSMGLNSQRNSSSQYLLSGSHALGWLGSKVLPQRLKSAWAINRDRDAELDLQIGIGGDRGQSERDGGGHPVPIPDNIPEQLAGSLNHDSPPVKVVGGELKLDTEVPSTNKESGANDKPPPGGGSNLDQPKEMMIGELTTSAPVMHIPKADTADLIVFYTVVLIALGTFVAIASAYDPYYHEHGYGHHYDHHYNHPYSHHYDQPKITFNIKTSGDLTPDQLAQIEQLKREYEQRTSQGNIGYNQQGNFHNEQHTGQEDHHEEHHHPKCQYYGPYNYGADLDEFPDDYQDQRRYPYTLNYYHDPYYDHGRFRYLEVGAKGHYQAKHRHELSAGHDSENKEGHHKNHLALDHHHDRDAGLEFTFGFNVPKWLQRKRQGPLDGPVEPRSAQDQSDQGDDGVPGPGYHKDLLTLDTSGTNENGLSHEYSMGWANRLGYWLGMHRGSGNHQHGHRWGLGARLRYEIDPDDPDHRRLVLRLGARHGHTHHHDLEGEHNSPALAALECIDKTEGEEHYYSVNYQSDNIPNSNHKFYEVFYTINMMIVYVCVLMLAITLTPHGDNCINAFPMAYPMTGRTAGSYGYYRGERNAKCGDEDHPDDSAGPITFDK</sequence>
<proteinExistence type="predicted"/>
<dbReference type="AlphaFoldDB" id="A0A7R9PUV9"/>
<keyword evidence="2" id="KW-0472">Membrane</keyword>
<feature type="transmembrane region" description="Helical" evidence="2">
    <location>
        <begin position="339"/>
        <end position="359"/>
    </location>
</feature>
<keyword evidence="5" id="KW-1185">Reference proteome</keyword>
<gene>
    <name evidence="4" type="ORF">OSB1V03_LOCUS1250</name>
</gene>
<feature type="compositionally biased region" description="Pro residues" evidence="1">
    <location>
        <begin position="167"/>
        <end position="178"/>
    </location>
</feature>
<keyword evidence="2" id="KW-1133">Transmembrane helix</keyword>
<feature type="compositionally biased region" description="Low complexity" evidence="1">
    <location>
        <begin position="571"/>
        <end position="585"/>
    </location>
</feature>
<evidence type="ECO:0000256" key="1">
    <source>
        <dbReference type="SAM" id="MobiDB-lite"/>
    </source>
</evidence>
<dbReference type="EMBL" id="OC854920">
    <property type="protein sequence ID" value="CAD7620769.1"/>
    <property type="molecule type" value="Genomic_DNA"/>
</dbReference>
<keyword evidence="2" id="KW-0812">Transmembrane</keyword>
<evidence type="ECO:0000256" key="2">
    <source>
        <dbReference type="SAM" id="Phobius"/>
    </source>
</evidence>
<feature type="region of interest" description="Disordered" evidence="1">
    <location>
        <begin position="155"/>
        <end position="179"/>
    </location>
</feature>
<evidence type="ECO:0000313" key="5">
    <source>
        <dbReference type="Proteomes" id="UP000759131"/>
    </source>
</evidence>
<evidence type="ECO:0000313" key="4">
    <source>
        <dbReference type="EMBL" id="CAD7620769.1"/>
    </source>
</evidence>
<organism evidence="4">
    <name type="scientific">Medioppia subpectinata</name>
    <dbReference type="NCBI Taxonomy" id="1979941"/>
    <lineage>
        <taxon>Eukaryota</taxon>
        <taxon>Metazoa</taxon>
        <taxon>Ecdysozoa</taxon>
        <taxon>Arthropoda</taxon>
        <taxon>Chelicerata</taxon>
        <taxon>Arachnida</taxon>
        <taxon>Acari</taxon>
        <taxon>Acariformes</taxon>
        <taxon>Sarcoptiformes</taxon>
        <taxon>Oribatida</taxon>
        <taxon>Brachypylina</taxon>
        <taxon>Oppioidea</taxon>
        <taxon>Oppiidae</taxon>
        <taxon>Medioppia</taxon>
    </lineage>
</organism>
<feature type="transmembrane region" description="Helical" evidence="2">
    <location>
        <begin position="714"/>
        <end position="734"/>
    </location>
</feature>
<feature type="chain" id="PRO_5036211635" evidence="3">
    <location>
        <begin position="24"/>
        <end position="787"/>
    </location>
</feature>
<evidence type="ECO:0000256" key="3">
    <source>
        <dbReference type="SAM" id="SignalP"/>
    </source>
</evidence>
<feature type="region of interest" description="Disordered" evidence="1">
    <location>
        <begin position="556"/>
        <end position="597"/>
    </location>
</feature>